<keyword evidence="4" id="KW-1185">Reference proteome</keyword>
<reference evidence="3" key="1">
    <citation type="submission" date="2022-11" db="EMBL/GenBank/DDBJ databases">
        <title>Minimal conservation of predation-associated metabolite biosynthetic gene clusters underscores biosynthetic potential of Myxococcota including descriptions for ten novel species: Archangium lansinium sp. nov., Myxococcus landrumus sp. nov., Nannocystis bai.</title>
        <authorList>
            <person name="Ahearne A."/>
            <person name="Stevens C."/>
            <person name="Phillips K."/>
        </authorList>
    </citation>
    <scope>NUCLEOTIDE SEQUENCE</scope>
    <source>
        <strain evidence="3">Na p29</strain>
    </source>
</reference>
<evidence type="ECO:0000256" key="2">
    <source>
        <dbReference type="SAM" id="Phobius"/>
    </source>
</evidence>
<comment type="caution">
    <text evidence="3">The sequence shown here is derived from an EMBL/GenBank/DDBJ whole genome shotgun (WGS) entry which is preliminary data.</text>
</comment>
<feature type="transmembrane region" description="Helical" evidence="2">
    <location>
        <begin position="61"/>
        <end position="78"/>
    </location>
</feature>
<dbReference type="AlphaFoldDB" id="A0A9X3IZG4"/>
<evidence type="ECO:0000256" key="1">
    <source>
        <dbReference type="SAM" id="MobiDB-lite"/>
    </source>
</evidence>
<protein>
    <submittedName>
        <fullName evidence="3">Uncharacterized protein</fullName>
    </submittedName>
</protein>
<keyword evidence="2" id="KW-1133">Transmembrane helix</keyword>
<name>A0A9X3IZG4_9BACT</name>
<organism evidence="3 4">
    <name type="scientific">Nannocystis pusilla</name>
    <dbReference type="NCBI Taxonomy" id="889268"/>
    <lineage>
        <taxon>Bacteria</taxon>
        <taxon>Pseudomonadati</taxon>
        <taxon>Myxococcota</taxon>
        <taxon>Polyangia</taxon>
        <taxon>Nannocystales</taxon>
        <taxon>Nannocystaceae</taxon>
        <taxon>Nannocystis</taxon>
    </lineage>
</organism>
<sequence>MDSQDIAPYRPLPSQRWGFLPTNRFWYHASLTPISLVFWAGAAVFFTFFDLFALVWWQQSLGWMAFWWVWAGLVERYTRKYLARRRMQALAGPRTDLSEDLERSAVEAPADEPMPLVKPRGLPPPAPVPLQALESKWALVQEVESWDLAYERLFGRGAGVAQFAFNLAFGLAIFHPSWLVKLLGILALLAAARGVGSWERRRLGRERGALPPSSEPAWRSTRSLPGFDR</sequence>
<keyword evidence="2" id="KW-0812">Transmembrane</keyword>
<gene>
    <name evidence="3" type="ORF">OV079_26465</name>
</gene>
<feature type="transmembrane region" description="Helical" evidence="2">
    <location>
        <begin position="25"/>
        <end position="49"/>
    </location>
</feature>
<feature type="transmembrane region" description="Helical" evidence="2">
    <location>
        <begin position="153"/>
        <end position="172"/>
    </location>
</feature>
<proteinExistence type="predicted"/>
<evidence type="ECO:0000313" key="4">
    <source>
        <dbReference type="Proteomes" id="UP001150924"/>
    </source>
</evidence>
<evidence type="ECO:0000313" key="3">
    <source>
        <dbReference type="EMBL" id="MCY1009040.1"/>
    </source>
</evidence>
<dbReference type="RefSeq" id="WP_267771697.1">
    <property type="nucleotide sequence ID" value="NZ_JAPNKE010000002.1"/>
</dbReference>
<accession>A0A9X3IZG4</accession>
<dbReference type="Proteomes" id="UP001150924">
    <property type="component" value="Unassembled WGS sequence"/>
</dbReference>
<keyword evidence="2" id="KW-0472">Membrane</keyword>
<dbReference type="EMBL" id="JAPNKE010000002">
    <property type="protein sequence ID" value="MCY1009040.1"/>
    <property type="molecule type" value="Genomic_DNA"/>
</dbReference>
<feature type="region of interest" description="Disordered" evidence="1">
    <location>
        <begin position="207"/>
        <end position="229"/>
    </location>
</feature>